<evidence type="ECO:0000313" key="2">
    <source>
        <dbReference type="Proteomes" id="UP001162992"/>
    </source>
</evidence>
<evidence type="ECO:0000313" key="1">
    <source>
        <dbReference type="EMBL" id="KAJ7514309.1"/>
    </source>
</evidence>
<proteinExistence type="predicted"/>
<accession>A0ACC2A9P9</accession>
<protein>
    <submittedName>
        <fullName evidence="1">Uncharacterized protein</fullName>
    </submittedName>
</protein>
<dbReference type="EMBL" id="CM055114">
    <property type="protein sequence ID" value="KAJ7514309.1"/>
    <property type="molecule type" value="Genomic_DNA"/>
</dbReference>
<comment type="caution">
    <text evidence="1">The sequence shown here is derived from an EMBL/GenBank/DDBJ whole genome shotgun (WGS) entry which is preliminary data.</text>
</comment>
<name>A0ACC2A9P9_DIPCM</name>
<gene>
    <name evidence="1" type="ORF">O6H91_23G038300</name>
</gene>
<reference evidence="2" key="1">
    <citation type="journal article" date="2024" name="Proc. Natl. Acad. Sci. U.S.A.">
        <title>Extraordinary preservation of gene collinearity over three hundred million years revealed in homosporous lycophytes.</title>
        <authorList>
            <person name="Li C."/>
            <person name="Wickell D."/>
            <person name="Kuo L.Y."/>
            <person name="Chen X."/>
            <person name="Nie B."/>
            <person name="Liao X."/>
            <person name="Peng D."/>
            <person name="Ji J."/>
            <person name="Jenkins J."/>
            <person name="Williams M."/>
            <person name="Shu S."/>
            <person name="Plott C."/>
            <person name="Barry K."/>
            <person name="Rajasekar S."/>
            <person name="Grimwood J."/>
            <person name="Han X."/>
            <person name="Sun S."/>
            <person name="Hou Z."/>
            <person name="He W."/>
            <person name="Dai G."/>
            <person name="Sun C."/>
            <person name="Schmutz J."/>
            <person name="Leebens-Mack J.H."/>
            <person name="Li F.W."/>
            <person name="Wang L."/>
        </authorList>
    </citation>
    <scope>NUCLEOTIDE SEQUENCE [LARGE SCALE GENOMIC DNA]</scope>
    <source>
        <strain evidence="2">cv. PW_Plant_1</strain>
    </source>
</reference>
<sequence>MKYLTAALHHLASFGLGTSDRYMAIRYAAASSLARTAIGSQWSVALAKELSQFALQEGSIEYPNNHQTDHLIPQTPFLDADLEYGKHFTSFYRLYQADFSSKGGDRPITKQFRKIRVSRYNVPHNLPRGRRLQAKKMVRTPSFLYLQNVLAKYSRQRRNMALKQTRRRSLSLLKAKQRHILRNGYLIASKIEGQALRNRTSTLRKLIPGGATLASENLVLEAADYITFLECQVKVLNSLVVAATT</sequence>
<dbReference type="Proteomes" id="UP001162992">
    <property type="component" value="Chromosome 23"/>
</dbReference>
<organism evidence="1 2">
    <name type="scientific">Diphasiastrum complanatum</name>
    <name type="common">Issler's clubmoss</name>
    <name type="synonym">Lycopodium complanatum</name>
    <dbReference type="NCBI Taxonomy" id="34168"/>
    <lineage>
        <taxon>Eukaryota</taxon>
        <taxon>Viridiplantae</taxon>
        <taxon>Streptophyta</taxon>
        <taxon>Embryophyta</taxon>
        <taxon>Tracheophyta</taxon>
        <taxon>Lycopodiopsida</taxon>
        <taxon>Lycopodiales</taxon>
        <taxon>Lycopodiaceae</taxon>
        <taxon>Lycopodioideae</taxon>
        <taxon>Diphasiastrum</taxon>
    </lineage>
</organism>
<keyword evidence="2" id="KW-1185">Reference proteome</keyword>